<reference evidence="3" key="1">
    <citation type="journal article" date="2019" name="Int. J. Syst. Evol. Microbiol.">
        <title>The Global Catalogue of Microorganisms (GCM) 10K type strain sequencing project: providing services to taxonomists for standard genome sequencing and annotation.</title>
        <authorList>
            <consortium name="The Broad Institute Genomics Platform"/>
            <consortium name="The Broad Institute Genome Sequencing Center for Infectious Disease"/>
            <person name="Wu L."/>
            <person name="Ma J."/>
        </authorList>
    </citation>
    <scope>NUCLEOTIDE SEQUENCE [LARGE SCALE GENOMIC DNA]</scope>
    <source>
        <strain evidence="3">IBRC-M 10906</strain>
    </source>
</reference>
<name>A0ABW5W5E3_9PSEU</name>
<evidence type="ECO:0000313" key="3">
    <source>
        <dbReference type="Proteomes" id="UP001597478"/>
    </source>
</evidence>
<sequence>MDEINDDVAGTEVVLVSGAGDPGAPATAGHPRSPLAGTPSPRPREQPMP</sequence>
<protein>
    <submittedName>
        <fullName evidence="2">Uncharacterized protein</fullName>
    </submittedName>
</protein>
<evidence type="ECO:0000256" key="1">
    <source>
        <dbReference type="SAM" id="MobiDB-lite"/>
    </source>
</evidence>
<feature type="compositionally biased region" description="Low complexity" evidence="1">
    <location>
        <begin position="18"/>
        <end position="31"/>
    </location>
</feature>
<evidence type="ECO:0000313" key="2">
    <source>
        <dbReference type="EMBL" id="MFD2798352.1"/>
    </source>
</evidence>
<proteinExistence type="predicted"/>
<feature type="region of interest" description="Disordered" evidence="1">
    <location>
        <begin position="1"/>
        <end position="49"/>
    </location>
</feature>
<comment type="caution">
    <text evidence="2">The sequence shown here is derived from an EMBL/GenBank/DDBJ whole genome shotgun (WGS) entry which is preliminary data.</text>
</comment>
<organism evidence="2 3">
    <name type="scientific">Prauserella oleivorans</name>
    <dbReference type="NCBI Taxonomy" id="1478153"/>
    <lineage>
        <taxon>Bacteria</taxon>
        <taxon>Bacillati</taxon>
        <taxon>Actinomycetota</taxon>
        <taxon>Actinomycetes</taxon>
        <taxon>Pseudonocardiales</taxon>
        <taxon>Pseudonocardiaceae</taxon>
        <taxon>Prauserella</taxon>
    </lineage>
</organism>
<gene>
    <name evidence="2" type="ORF">ACFS2C_02965</name>
</gene>
<dbReference type="Gene3D" id="3.40.50.1220">
    <property type="entry name" value="TPP-binding domain"/>
    <property type="match status" value="1"/>
</dbReference>
<keyword evidence="3" id="KW-1185">Reference proteome</keyword>
<dbReference type="Proteomes" id="UP001597478">
    <property type="component" value="Unassembled WGS sequence"/>
</dbReference>
<dbReference type="RefSeq" id="WP_377383924.1">
    <property type="nucleotide sequence ID" value="NZ_JBHSAN010000001.1"/>
</dbReference>
<dbReference type="EMBL" id="JBHUOF010000003">
    <property type="protein sequence ID" value="MFD2798352.1"/>
    <property type="molecule type" value="Genomic_DNA"/>
</dbReference>
<accession>A0ABW5W5E3</accession>